<evidence type="ECO:0000313" key="3">
    <source>
        <dbReference type="EMBL" id="VAX02620.1"/>
    </source>
</evidence>
<dbReference type="InterPro" id="IPR006597">
    <property type="entry name" value="Sel1-like"/>
</dbReference>
<sequence>MHIQGTTLDVKESCTQRPQSIIRKILNLPQIMQLTAIRHSMRFLSLFLLLGLFLAYLPFSLSAADDEALPTEEENCGYTEIDEEDDGDDDDLPLNVIEDHYETGRMAFLFGQYAVAYKAWLPLADTGYAKAQASIGWMFHTGNGVKKDLQTAAVWYRKAADQGHEIAQNNLGVFYEKGVVGPANTKKAAIWYQMAADQGYSYAQYNLGILYAEGRGVAKDIEQAKYWLRIASRHKVKQAIAALGKLNVDIPVGETEKPPPRIAHAPHHSTPVTQGITWIKEQDPTHFTIQLARSKDLPWILRLAASGDVTKTLIHFQAKNKKGVKWHHLIYGSFPSQTAATSAIKKLPAPMQKWTPWIRPLSEIQKQLNL</sequence>
<dbReference type="PANTHER" id="PTHR45011">
    <property type="entry name" value="DAP3-BINDING CELL DEATH ENHANCER 1"/>
    <property type="match status" value="1"/>
</dbReference>
<dbReference type="InterPro" id="IPR011990">
    <property type="entry name" value="TPR-like_helical_dom_sf"/>
</dbReference>
<dbReference type="InterPro" id="IPR036680">
    <property type="entry name" value="SPOR-like_sf"/>
</dbReference>
<dbReference type="InterPro" id="IPR007730">
    <property type="entry name" value="SPOR-like_dom"/>
</dbReference>
<dbReference type="PROSITE" id="PS51724">
    <property type="entry name" value="SPOR"/>
    <property type="match status" value="1"/>
</dbReference>
<dbReference type="Gene3D" id="1.25.40.10">
    <property type="entry name" value="Tetratricopeptide repeat domain"/>
    <property type="match status" value="1"/>
</dbReference>
<dbReference type="PANTHER" id="PTHR45011:SF1">
    <property type="entry name" value="DAP3-BINDING CELL DEATH ENHANCER 1"/>
    <property type="match status" value="1"/>
</dbReference>
<feature type="transmembrane region" description="Helical" evidence="1">
    <location>
        <begin position="43"/>
        <end position="61"/>
    </location>
</feature>
<dbReference type="SMART" id="SM00671">
    <property type="entry name" value="SEL1"/>
    <property type="match status" value="3"/>
</dbReference>
<evidence type="ECO:0000259" key="2">
    <source>
        <dbReference type="PROSITE" id="PS51724"/>
    </source>
</evidence>
<dbReference type="Pfam" id="PF08238">
    <property type="entry name" value="Sel1"/>
    <property type="match status" value="3"/>
</dbReference>
<gene>
    <name evidence="3" type="ORF">MNBD_GAMMA20-994</name>
</gene>
<keyword evidence="1" id="KW-0472">Membrane</keyword>
<protein>
    <recommendedName>
        <fullName evidence="2">SPOR domain-containing protein</fullName>
    </recommendedName>
</protein>
<name>A0A3B1AWL9_9ZZZZ</name>
<evidence type="ECO:0000256" key="1">
    <source>
        <dbReference type="SAM" id="Phobius"/>
    </source>
</evidence>
<dbReference type="Gene3D" id="3.30.70.1070">
    <property type="entry name" value="Sporulation related repeat"/>
    <property type="match status" value="1"/>
</dbReference>
<feature type="domain" description="SPOR" evidence="2">
    <location>
        <begin position="281"/>
        <end position="360"/>
    </location>
</feature>
<proteinExistence type="predicted"/>
<reference evidence="3" key="1">
    <citation type="submission" date="2018-06" db="EMBL/GenBank/DDBJ databases">
        <authorList>
            <person name="Zhirakovskaya E."/>
        </authorList>
    </citation>
    <scope>NUCLEOTIDE SEQUENCE</scope>
</reference>
<keyword evidence="1" id="KW-1133">Transmembrane helix</keyword>
<accession>A0A3B1AWL9</accession>
<dbReference type="GO" id="GO:0042834">
    <property type="term" value="F:peptidoglycan binding"/>
    <property type="evidence" value="ECO:0007669"/>
    <property type="project" value="InterPro"/>
</dbReference>
<dbReference type="AlphaFoldDB" id="A0A3B1AWL9"/>
<dbReference type="SUPFAM" id="SSF81901">
    <property type="entry name" value="HCP-like"/>
    <property type="match status" value="1"/>
</dbReference>
<dbReference type="InterPro" id="IPR052748">
    <property type="entry name" value="ISR_Activator"/>
</dbReference>
<keyword evidence="1" id="KW-0812">Transmembrane</keyword>
<organism evidence="3">
    <name type="scientific">hydrothermal vent metagenome</name>
    <dbReference type="NCBI Taxonomy" id="652676"/>
    <lineage>
        <taxon>unclassified sequences</taxon>
        <taxon>metagenomes</taxon>
        <taxon>ecological metagenomes</taxon>
    </lineage>
</organism>
<dbReference type="EMBL" id="UOFU01000280">
    <property type="protein sequence ID" value="VAX02620.1"/>
    <property type="molecule type" value="Genomic_DNA"/>
</dbReference>
<dbReference type="Pfam" id="PF05036">
    <property type="entry name" value="SPOR"/>
    <property type="match status" value="1"/>
</dbReference>